<dbReference type="EMBL" id="SACT01000001">
    <property type="protein sequence ID" value="RVT53384.1"/>
    <property type="molecule type" value="Genomic_DNA"/>
</dbReference>
<dbReference type="OrthoDB" id="6053769at2"/>
<gene>
    <name evidence="2" type="ORF">ENE75_00305</name>
</gene>
<dbReference type="Proteomes" id="UP000288178">
    <property type="component" value="Unassembled WGS sequence"/>
</dbReference>
<evidence type="ECO:0000313" key="2">
    <source>
        <dbReference type="EMBL" id="RVT53384.1"/>
    </source>
</evidence>
<proteinExistence type="predicted"/>
<dbReference type="RefSeq" id="WP_128194469.1">
    <property type="nucleotide sequence ID" value="NZ_SACT01000001.1"/>
</dbReference>
<dbReference type="AlphaFoldDB" id="A0A437JZC4"/>
<feature type="transmembrane region" description="Helical" evidence="1">
    <location>
        <begin position="159"/>
        <end position="183"/>
    </location>
</feature>
<feature type="transmembrane region" description="Helical" evidence="1">
    <location>
        <begin position="34"/>
        <end position="55"/>
    </location>
</feature>
<evidence type="ECO:0008006" key="4">
    <source>
        <dbReference type="Google" id="ProtNLM"/>
    </source>
</evidence>
<keyword evidence="1" id="KW-1133">Transmembrane helix</keyword>
<keyword evidence="3" id="KW-1185">Reference proteome</keyword>
<feature type="transmembrane region" description="Helical" evidence="1">
    <location>
        <begin position="6"/>
        <end position="27"/>
    </location>
</feature>
<protein>
    <recommendedName>
        <fullName evidence="4">DUF802 domain-containing protein</fullName>
    </recommendedName>
</protein>
<keyword evidence="1" id="KW-0472">Membrane</keyword>
<accession>A0A437JZC4</accession>
<feature type="transmembrane region" description="Helical" evidence="1">
    <location>
        <begin position="111"/>
        <end position="139"/>
    </location>
</feature>
<keyword evidence="1" id="KW-0812">Transmembrane</keyword>
<comment type="caution">
    <text evidence="2">The sequence shown here is derived from an EMBL/GenBank/DDBJ whole genome shotgun (WGS) entry which is preliminary data.</text>
</comment>
<reference evidence="2 3" key="1">
    <citation type="submission" date="2019-01" db="EMBL/GenBank/DDBJ databases">
        <authorList>
            <person name="Chen W.-M."/>
        </authorList>
    </citation>
    <scope>NUCLEOTIDE SEQUENCE [LARGE SCALE GENOMIC DNA]</scope>
    <source>
        <strain evidence="2 3">ICH-3</strain>
    </source>
</reference>
<name>A0A437JZC4_9BURK</name>
<sequence>MTALRVFTGGAVLAGVLGTAALVWVLLGGMGHHPLALAMTLGIGAVYAVGIAELWRFHRDTGALAGAVERLQADTPLPAWLDGLPSTLRQPVRRRIAGAAAPLPGPALTPYLVGLLVLLGMLGTFLGLVVTLDGTVAALERTSDLAAMRAALAAPVKGLGLAFGTSVAGVAASAMLGLMSALLRRVRGGVQLALDRQASTLLQDATPAAQRARHLEDLARQLTDQLATRLENATQAQATVLPALVDQVQALLHRLEAQQQARQQHEQAQQAAFQQAMQAQFETLATRVATTLDTTLGTTVAQALRDSLADGAQAASSALQAAATAAVDGIARESAAVQARLADSTQASLQALDDLTQGHLQGLAERSQAQVQALEARTNAQVQTLVDGTQTQLQTLAQRFEATAERIGQALQQQAGALAEGVARAHEGLQDRAEAREAQRQAEQSAAMQTLARTLQQRAAEDAAAAQARQSAWSDALAQRTEALQQQAATQARDIVAEVARLTATAAEAPRAAAAVIAEMREQLGTSQARDAALLDERVRLTEALSALVEDSRQAAAAQQAAVQRLVDAADGLVERSGEAVVQHWQAALAQQGDAATRLAGGAVEVASLGEAFGAAVAQFAHTAGTLADQLQRVESALDQAAVRHDEQLAYYVAQAREVIDLSLGAQQPLLDAMPPLLTALQRIAGPAATVDDEAAETTDAG</sequence>
<evidence type="ECO:0000256" key="1">
    <source>
        <dbReference type="SAM" id="Phobius"/>
    </source>
</evidence>
<evidence type="ECO:0000313" key="3">
    <source>
        <dbReference type="Proteomes" id="UP000288178"/>
    </source>
</evidence>
<organism evidence="2 3">
    <name type="scientific">Rubrivivax albus</name>
    <dbReference type="NCBI Taxonomy" id="2499835"/>
    <lineage>
        <taxon>Bacteria</taxon>
        <taxon>Pseudomonadati</taxon>
        <taxon>Pseudomonadota</taxon>
        <taxon>Betaproteobacteria</taxon>
        <taxon>Burkholderiales</taxon>
        <taxon>Sphaerotilaceae</taxon>
        <taxon>Rubrivivax</taxon>
    </lineage>
</organism>